<dbReference type="GO" id="GO:0005737">
    <property type="term" value="C:cytoplasm"/>
    <property type="evidence" value="ECO:0007669"/>
    <property type="project" value="TreeGrafter"/>
</dbReference>
<evidence type="ECO:0000256" key="1">
    <source>
        <dbReference type="ARBA" id="ARBA00022658"/>
    </source>
</evidence>
<dbReference type="GO" id="GO:0005085">
    <property type="term" value="F:guanyl-nucleotide exchange factor activity"/>
    <property type="evidence" value="ECO:0007669"/>
    <property type="project" value="TreeGrafter"/>
</dbReference>
<name>A0A818UMD6_9BILA</name>
<dbReference type="PANTHER" id="PTHR45982">
    <property type="entry name" value="REGULATOR OF CHROMOSOME CONDENSATION"/>
    <property type="match status" value="1"/>
</dbReference>
<dbReference type="SUPFAM" id="SSF50985">
    <property type="entry name" value="RCC1/BLIP-II"/>
    <property type="match status" value="1"/>
</dbReference>
<dbReference type="AlphaFoldDB" id="A0A818UMD6"/>
<organism evidence="7 8">
    <name type="scientific">Adineta steineri</name>
    <dbReference type="NCBI Taxonomy" id="433720"/>
    <lineage>
        <taxon>Eukaryota</taxon>
        <taxon>Metazoa</taxon>
        <taxon>Spiralia</taxon>
        <taxon>Gnathifera</taxon>
        <taxon>Rotifera</taxon>
        <taxon>Eurotatoria</taxon>
        <taxon>Bdelloidea</taxon>
        <taxon>Adinetida</taxon>
        <taxon>Adinetidae</taxon>
        <taxon>Adineta</taxon>
    </lineage>
</organism>
<protein>
    <recommendedName>
        <fullName evidence="4">RCC1-like domain-containing protein</fullName>
    </recommendedName>
</protein>
<evidence type="ECO:0000259" key="4">
    <source>
        <dbReference type="Pfam" id="PF25390"/>
    </source>
</evidence>
<dbReference type="EMBL" id="CAJOBB010000080">
    <property type="protein sequence ID" value="CAF3550505.1"/>
    <property type="molecule type" value="Genomic_DNA"/>
</dbReference>
<dbReference type="EMBL" id="CAJNOE010000288">
    <property type="protein sequence ID" value="CAF1121082.1"/>
    <property type="molecule type" value="Genomic_DNA"/>
</dbReference>
<dbReference type="PRINTS" id="PR00633">
    <property type="entry name" value="RCCNDNSATION"/>
</dbReference>
<dbReference type="PROSITE" id="PS00626">
    <property type="entry name" value="RCC1_2"/>
    <property type="match status" value="1"/>
</dbReference>
<evidence type="ECO:0000313" key="8">
    <source>
        <dbReference type="Proteomes" id="UP000663844"/>
    </source>
</evidence>
<keyword evidence="1" id="KW-0344">Guanine-nucleotide releasing factor</keyword>
<proteinExistence type="predicted"/>
<dbReference type="InterPro" id="IPR051553">
    <property type="entry name" value="Ran_GTPase-activating"/>
</dbReference>
<feature type="repeat" description="RCC1" evidence="3">
    <location>
        <begin position="153"/>
        <end position="203"/>
    </location>
</feature>
<dbReference type="PROSITE" id="PS50012">
    <property type="entry name" value="RCC1_3"/>
    <property type="match status" value="4"/>
</dbReference>
<evidence type="ECO:0000313" key="5">
    <source>
        <dbReference type="EMBL" id="CAF1121082.1"/>
    </source>
</evidence>
<sequence length="256" mass="28047">MAKHPVEISLPEKIVKLASGNDFVLFLSETGQVYSCGNGETGQLGRLSHYACENGRRGGIERLITPAPILYNRSSIKEKKILFEDIFTGAHHYFLKVQGQPYILAGGLNNFHQIGLPSTDSVFFPTHIPSLDGYQWKKFAGGLHHTLGLTTTGEVYVLGRCHEGQLGIDGLTTHVHQPTLISNIPKVIDIACGNHVSFIIDETGKVYSFGAGTSLQHGHGEDDIKIPRIMSSKFMDIKKIVNVAVGAQHTIFLTKE</sequence>
<dbReference type="Pfam" id="PF25390">
    <property type="entry name" value="WD40_RLD"/>
    <property type="match status" value="1"/>
</dbReference>
<evidence type="ECO:0000256" key="3">
    <source>
        <dbReference type="PROSITE-ProRule" id="PRU00235"/>
    </source>
</evidence>
<accession>A0A818UMD6</accession>
<evidence type="ECO:0000313" key="7">
    <source>
        <dbReference type="EMBL" id="CAF3703252.1"/>
    </source>
</evidence>
<feature type="repeat" description="RCC1" evidence="3">
    <location>
        <begin position="101"/>
        <end position="152"/>
    </location>
</feature>
<comment type="caution">
    <text evidence="7">The sequence shown here is derived from an EMBL/GenBank/DDBJ whole genome shotgun (WGS) entry which is preliminary data.</text>
</comment>
<dbReference type="InterPro" id="IPR000408">
    <property type="entry name" value="Reg_chr_condens"/>
</dbReference>
<dbReference type="InterPro" id="IPR058923">
    <property type="entry name" value="RCC1-like_dom"/>
</dbReference>
<dbReference type="Proteomes" id="UP000663868">
    <property type="component" value="Unassembled WGS sequence"/>
</dbReference>
<feature type="repeat" description="RCC1" evidence="3">
    <location>
        <begin position="31"/>
        <end position="99"/>
    </location>
</feature>
<reference evidence="7" key="1">
    <citation type="submission" date="2021-02" db="EMBL/GenBank/DDBJ databases">
        <authorList>
            <person name="Nowell W R."/>
        </authorList>
    </citation>
    <scope>NUCLEOTIDE SEQUENCE</scope>
</reference>
<evidence type="ECO:0000256" key="2">
    <source>
        <dbReference type="ARBA" id="ARBA00022737"/>
    </source>
</evidence>
<dbReference type="Proteomes" id="UP000663860">
    <property type="component" value="Unassembled WGS sequence"/>
</dbReference>
<dbReference type="InterPro" id="IPR009091">
    <property type="entry name" value="RCC1/BLIP-II"/>
</dbReference>
<dbReference type="Proteomes" id="UP000663844">
    <property type="component" value="Unassembled WGS sequence"/>
</dbReference>
<dbReference type="PANTHER" id="PTHR45982:SF1">
    <property type="entry name" value="REGULATOR OF CHROMOSOME CONDENSATION"/>
    <property type="match status" value="1"/>
</dbReference>
<feature type="domain" description="RCC1-like" evidence="4">
    <location>
        <begin position="3"/>
        <end position="252"/>
    </location>
</feature>
<dbReference type="Gene3D" id="2.130.10.30">
    <property type="entry name" value="Regulator of chromosome condensation 1/beta-lactamase-inhibitor protein II"/>
    <property type="match status" value="1"/>
</dbReference>
<dbReference type="EMBL" id="CAJOAZ010000725">
    <property type="protein sequence ID" value="CAF3703252.1"/>
    <property type="molecule type" value="Genomic_DNA"/>
</dbReference>
<evidence type="ECO:0000313" key="6">
    <source>
        <dbReference type="EMBL" id="CAF3550505.1"/>
    </source>
</evidence>
<feature type="repeat" description="RCC1" evidence="3">
    <location>
        <begin position="204"/>
        <end position="256"/>
    </location>
</feature>
<gene>
    <name evidence="5" type="ORF">IZO911_LOCUS24145</name>
    <name evidence="6" type="ORF">KXQ929_LOCUS2625</name>
    <name evidence="7" type="ORF">OXD698_LOCUS12432</name>
</gene>
<keyword evidence="2" id="KW-0677">Repeat</keyword>